<evidence type="ECO:0000256" key="13">
    <source>
        <dbReference type="ARBA" id="ARBA00048600"/>
    </source>
</evidence>
<organism evidence="20 21">
    <name type="scientific">Durusdinium trenchii</name>
    <dbReference type="NCBI Taxonomy" id="1381693"/>
    <lineage>
        <taxon>Eukaryota</taxon>
        <taxon>Sar</taxon>
        <taxon>Alveolata</taxon>
        <taxon>Dinophyceae</taxon>
        <taxon>Suessiales</taxon>
        <taxon>Symbiodiniaceae</taxon>
        <taxon>Durusdinium</taxon>
    </lineage>
</organism>
<keyword evidence="3" id="KW-0444">Lipid biosynthesis</keyword>
<feature type="domain" description="ATP-grasp" evidence="16">
    <location>
        <begin position="1462"/>
        <end position="1660"/>
    </location>
</feature>
<dbReference type="InterPro" id="IPR001882">
    <property type="entry name" value="Biotin_BS"/>
</dbReference>
<dbReference type="Proteomes" id="UP001642484">
    <property type="component" value="Unassembled WGS sequence"/>
</dbReference>
<dbReference type="InterPro" id="IPR011054">
    <property type="entry name" value="Rudment_hybrid_motif"/>
</dbReference>
<dbReference type="PROSITE" id="PS00867">
    <property type="entry name" value="CPSASE_2"/>
    <property type="match status" value="1"/>
</dbReference>
<keyword evidence="8" id="KW-0443">Lipid metabolism</keyword>
<dbReference type="SUPFAM" id="SSF51246">
    <property type="entry name" value="Rudiment single hybrid motif"/>
    <property type="match status" value="1"/>
</dbReference>
<evidence type="ECO:0000256" key="1">
    <source>
        <dbReference type="ARBA" id="ARBA00001953"/>
    </source>
</evidence>
<dbReference type="SUPFAM" id="SSF56059">
    <property type="entry name" value="Glutathione synthetase ATP-binding domain-like"/>
    <property type="match status" value="1"/>
</dbReference>
<keyword evidence="10" id="KW-0092">Biotin</keyword>
<keyword evidence="7 14" id="KW-0067">ATP-binding</keyword>
<dbReference type="PROSITE" id="PS50989">
    <property type="entry name" value="COA_CT_CTER"/>
    <property type="match status" value="1"/>
</dbReference>
<evidence type="ECO:0000256" key="10">
    <source>
        <dbReference type="ARBA" id="ARBA00023267"/>
    </source>
</evidence>
<dbReference type="InterPro" id="IPR029045">
    <property type="entry name" value="ClpP/crotonase-like_dom_sf"/>
</dbReference>
<dbReference type="InterPro" id="IPR011761">
    <property type="entry name" value="ATP-grasp"/>
</dbReference>
<dbReference type="Gene3D" id="3.90.1770.10">
    <property type="entry name" value="PreATP-grasp domain"/>
    <property type="match status" value="1"/>
</dbReference>
<keyword evidence="5 14" id="KW-0547">Nucleotide-binding</keyword>
<accession>A0ABP0R8W4</accession>
<gene>
    <name evidence="20" type="ORF">CCMP2556_LOCUS45581</name>
</gene>
<evidence type="ECO:0000259" key="17">
    <source>
        <dbReference type="PROSITE" id="PS50979"/>
    </source>
</evidence>
<dbReference type="Pfam" id="PF08326">
    <property type="entry name" value="ACC_central"/>
    <property type="match status" value="4"/>
</dbReference>
<keyword evidence="11" id="KW-0511">Multifunctional enzyme</keyword>
<dbReference type="InterPro" id="IPR005481">
    <property type="entry name" value="BC-like_N"/>
</dbReference>
<dbReference type="Pfam" id="PF21385">
    <property type="entry name" value="ACCA_BT"/>
    <property type="match status" value="1"/>
</dbReference>
<evidence type="ECO:0000313" key="20">
    <source>
        <dbReference type="EMBL" id="CAK9095766.1"/>
    </source>
</evidence>
<evidence type="ECO:0000259" key="15">
    <source>
        <dbReference type="PROSITE" id="PS50968"/>
    </source>
</evidence>
<feature type="domain" description="CoA carboxyltransferase C-terminal" evidence="19">
    <location>
        <begin position="979"/>
        <end position="1292"/>
    </location>
</feature>
<dbReference type="PROSITE" id="PS50980">
    <property type="entry name" value="COA_CT_NTER"/>
    <property type="match status" value="2"/>
</dbReference>
<evidence type="ECO:0000256" key="3">
    <source>
        <dbReference type="ARBA" id="ARBA00022516"/>
    </source>
</evidence>
<dbReference type="PROSITE" id="PS50979">
    <property type="entry name" value="BC"/>
    <property type="match status" value="1"/>
</dbReference>
<protein>
    <recommendedName>
        <fullName evidence="22">Acetyl-CoA carboxylase</fullName>
    </recommendedName>
</protein>
<dbReference type="InterPro" id="IPR016185">
    <property type="entry name" value="PreATP-grasp_dom_sf"/>
</dbReference>
<feature type="domain" description="CoA carboxyltransferase N-terminal" evidence="18">
    <location>
        <begin position="2631"/>
        <end position="2867"/>
    </location>
</feature>
<evidence type="ECO:0008006" key="22">
    <source>
        <dbReference type="Google" id="ProtNLM"/>
    </source>
</evidence>
<evidence type="ECO:0000256" key="9">
    <source>
        <dbReference type="ARBA" id="ARBA00023160"/>
    </source>
</evidence>
<evidence type="ECO:0000256" key="7">
    <source>
        <dbReference type="ARBA" id="ARBA00022840"/>
    </source>
</evidence>
<dbReference type="Gene3D" id="3.30.1490.20">
    <property type="entry name" value="ATP-grasp fold, A domain"/>
    <property type="match status" value="1"/>
</dbReference>
<feature type="non-terminal residue" evidence="20">
    <location>
        <position position="1"/>
    </location>
</feature>
<dbReference type="InterPro" id="IPR005482">
    <property type="entry name" value="Biotin_COase_C"/>
</dbReference>
<dbReference type="InterPro" id="IPR013537">
    <property type="entry name" value="AcCoA_COase_cen"/>
</dbReference>
<dbReference type="Gene3D" id="2.40.460.10">
    <property type="entry name" value="Biotin dependent carboxylase carboxyltransferase"/>
    <property type="match status" value="1"/>
</dbReference>
<dbReference type="Pfam" id="PF00364">
    <property type="entry name" value="Biotin_lipoyl"/>
    <property type="match status" value="1"/>
</dbReference>
<feature type="domain" description="Lipoyl-binding" evidence="15">
    <location>
        <begin position="1942"/>
        <end position="2016"/>
    </location>
</feature>
<dbReference type="PROSITE" id="PS50968">
    <property type="entry name" value="BIOTINYL_LIPOYL"/>
    <property type="match status" value="1"/>
</dbReference>
<dbReference type="EMBL" id="CAXAMN010025528">
    <property type="protein sequence ID" value="CAK9095766.1"/>
    <property type="molecule type" value="Genomic_DNA"/>
</dbReference>
<reference evidence="20 21" key="1">
    <citation type="submission" date="2024-02" db="EMBL/GenBank/DDBJ databases">
        <authorList>
            <person name="Chen Y."/>
            <person name="Shah S."/>
            <person name="Dougan E. K."/>
            <person name="Thang M."/>
            <person name="Chan C."/>
        </authorList>
    </citation>
    <scope>NUCLEOTIDE SEQUENCE [LARGE SCALE GENOMIC DNA]</scope>
</reference>
<dbReference type="SUPFAM" id="SSF52440">
    <property type="entry name" value="PreATP-grasp domain"/>
    <property type="match status" value="1"/>
</dbReference>
<dbReference type="Gene3D" id="2.40.50.100">
    <property type="match status" value="1"/>
</dbReference>
<keyword evidence="6" id="KW-0276">Fatty acid metabolism</keyword>
<dbReference type="InterPro" id="IPR011762">
    <property type="entry name" value="COA_CT_N"/>
</dbReference>
<evidence type="ECO:0000256" key="2">
    <source>
        <dbReference type="ARBA" id="ARBA00004956"/>
    </source>
</evidence>
<dbReference type="Pfam" id="PF02785">
    <property type="entry name" value="Biotin_carb_C"/>
    <property type="match status" value="1"/>
</dbReference>
<evidence type="ECO:0000256" key="12">
    <source>
        <dbReference type="ARBA" id="ARBA00048065"/>
    </source>
</evidence>
<dbReference type="Pfam" id="PF00289">
    <property type="entry name" value="Biotin_carb_N"/>
    <property type="match status" value="1"/>
</dbReference>
<evidence type="ECO:0000256" key="5">
    <source>
        <dbReference type="ARBA" id="ARBA00022741"/>
    </source>
</evidence>
<dbReference type="InterPro" id="IPR011053">
    <property type="entry name" value="Single_hybrid_motif"/>
</dbReference>
<evidence type="ECO:0000313" key="21">
    <source>
        <dbReference type="Proteomes" id="UP001642484"/>
    </source>
</evidence>
<feature type="domain" description="CoA carboxyltransferase N-terminal" evidence="18">
    <location>
        <begin position="645"/>
        <end position="975"/>
    </location>
</feature>
<dbReference type="Gene3D" id="3.30.470.20">
    <property type="entry name" value="ATP-grasp fold, B domain"/>
    <property type="match status" value="1"/>
</dbReference>
<feature type="domain" description="Biotin carboxylation" evidence="17">
    <location>
        <begin position="1315"/>
        <end position="1811"/>
    </location>
</feature>
<dbReference type="PROSITE" id="PS00866">
    <property type="entry name" value="CPSASE_1"/>
    <property type="match status" value="1"/>
</dbReference>
<comment type="catalytic activity">
    <reaction evidence="13">
        <text>N(6)-biotinyl-L-lysyl-[protein] + hydrogencarbonate + ATP = N(6)-carboxybiotinyl-L-lysyl-[protein] + ADP + phosphate + H(+)</text>
        <dbReference type="Rhea" id="RHEA:13501"/>
        <dbReference type="Rhea" id="RHEA-COMP:10505"/>
        <dbReference type="Rhea" id="RHEA-COMP:10506"/>
        <dbReference type="ChEBI" id="CHEBI:15378"/>
        <dbReference type="ChEBI" id="CHEBI:17544"/>
        <dbReference type="ChEBI" id="CHEBI:30616"/>
        <dbReference type="ChEBI" id="CHEBI:43474"/>
        <dbReference type="ChEBI" id="CHEBI:83144"/>
        <dbReference type="ChEBI" id="CHEBI:83145"/>
        <dbReference type="ChEBI" id="CHEBI:456216"/>
        <dbReference type="EC" id="6.3.4.14"/>
    </reaction>
</comment>
<evidence type="ECO:0000256" key="4">
    <source>
        <dbReference type="ARBA" id="ARBA00022598"/>
    </source>
</evidence>
<comment type="pathway">
    <text evidence="2">Lipid metabolism; malonyl-CoA biosynthesis; malonyl-CoA from acetyl-CoA: step 1/1.</text>
</comment>
<dbReference type="InterPro" id="IPR000089">
    <property type="entry name" value="Biotin_lipoyl"/>
</dbReference>
<dbReference type="SUPFAM" id="SSF52096">
    <property type="entry name" value="ClpP/crotonase"/>
    <property type="match status" value="3"/>
</dbReference>
<dbReference type="PANTHER" id="PTHR45728:SF3">
    <property type="entry name" value="ACETYL-COA CARBOXYLASE"/>
    <property type="match status" value="1"/>
</dbReference>
<comment type="caution">
    <text evidence="20">The sequence shown here is derived from an EMBL/GenBank/DDBJ whole genome shotgun (WGS) entry which is preliminary data.</text>
</comment>
<keyword evidence="9" id="KW-0275">Fatty acid biosynthesis</keyword>
<dbReference type="CDD" id="cd06850">
    <property type="entry name" value="biotinyl_domain"/>
    <property type="match status" value="1"/>
</dbReference>
<evidence type="ECO:0000256" key="14">
    <source>
        <dbReference type="PROSITE-ProRule" id="PRU00409"/>
    </source>
</evidence>
<sequence length="2867" mass="320109">AGRVSHALSAGSIVSAGELLAKLELKDPSKVKKILPFEGHWQGPGLEEAEDLEPREELLALLDGYSIDAKGPLVVQMLDEQKMFASFANNEVAAETVRGVLEKYLSNERPFAASIEKKQPYDQLLLELINEGKDDLQKVLFMLVAHNKMAERNGVIMAILREMVAAEGSGMSCMYVPEMREDDMDSAVHQKILEISQLPSTAGVAGDYGNVRYLAQQLLDVLPTESHAQRLRGLREQLVQLDEKAFQLAGSELPGASEGNLEVELLVEALHDEDLKVQKRAMHSYLYWLAKPGRLAKLEVQEKSALWTQFFPVDTEVHNRHGLMLVLPDLEHMEGALDQRLPELEALGGGAVPLNFLHVVVGRDAFPAVTDRTLFYNTDAELKKVLQQSQEVFAKKAQLLKLAGVGEICLVLPQPPRHPRFARFMLDEMEEWSEQEIGRDMWPSFQGMLELGSLKRIYQLQRIHKEVRPTSHIYLATQPSLGGKAPAPELLMRALYLSKINPESLSSNLSDSLDMALDEIEHALLDPQVSKFGPTITSRIFLHLVAELDMPKAQIQQLFMDTISSHVGHRGSDIIKLYVDQIEVNLGFCQEWKVHVRDNSCLEILRFSFSSLHGGFFKPKLLREIPDPVTGFPLRWEDHSDGVVDQSSSQSYQAKRVAARRAGSSYAYDLPGMLQLALRMKWISAPEESRAKGSQDWSKMELIETERLEGSNDVGMLAWRLTMQTPEYPEGRDVILISNDVTFQAGSFGVREDRFFQKASEFARDRGLPRIYVSCNSGARVGLVEELKPLFNVKWLDPSDCNKGFEYLYLLKHDYEKLPAGSVEAHKVEEAGEERYVLDAIIGEGMKSTEGGIGVENLQGSGLIAGETSKAYQETFTLSYITGRSVGIGAYLNRLGQRNIQMVSSPMILTGYSALNKLLGKNVYSSQDQLGGPQIMVPNGVTHQVVRDDQEGMSAILDWLSFVPKDVSCPPPISSSSDPWDRDVEFEPSPLPYDPRDFLRGVIDYEGRRLRGFFDAGSFTEYLEGWGQTVVVGRARLGGIPMGVIAVETRAVERLVPADPSNPESREMKETMGGKVWFPDSAFKTAQALKDFNHGENLPVMIFANWRGFSGGTRDMYNEILKFGAMIVDALVEYQHPIFIYIPKHGELRGGAWVVIDPAINPEKMEMYADLDSRGGILEPPGIVEVKFRTHQQVEAMHRLDPKLQKMDADLESLSDEAKPSLEKEIKAREKQLLPLYTSVATTFADLHDRAGRMKAKGVIKEGISWKDSRRFFFWRVKRRVLQDHFIRQLQKADKNLSHKEGSGQIWPASSIICGIERVHGVAALLEAAGAMAPAWKAAQKAYIAYIGPVTFRGPDADDEQVESKLLTVPSGKNVNNYANVDLICRIAQEQQVDAVWPGWGHASENPKLPAKLKEIGITFIGPPSDKSVMAALGDKIAANILAQTASVPSIPWSGDGLTCQLTEEGTIPEEIFNKAMVTSAEEACERATKIGFPIMVKASEGGGGKGIRKATNMEELKVAYTNVFTEVPGSPIFLMRMVSKARHLEIQILGDEYGNTLALNGRDCSTQRRFQKIFEEGPPTIAKKEVFHEMERAAMRLTALVGYRGAGTVEYLYSPLDSQCPETHAFCFLELNPRLQVEHPVTESITGVNMPATQLQIAMGLPLYNIPDIRRFYGMDPTQNSPIDFFAVDYPPITSHCCASRITAENPDEGFKPTSGKINSVRFQSSGDCWGYFSVGLKGGIHEFADSQFGHIFAKGPNREAARKSLRFALMNLDISGEIRHPVDYLVDLIETKEYRENTIDTMWLDGLIASKAIAPSLGAMEVVFYAAVFRTFETVKSRTLEAIHSMQKGQLVLLGKSDTDALTSFHIDVTYDEKKFSFSVSRRRADIYCFSINDQTIKAKVREQPDGSLYVRVGRQSQQVKGQEEALGLRLVIGGQTIMVPNVYDPSELRSDVNGKVVRYLHDEGTEIAKGEAYVELEAMKMIMALKSPEAGRVSHALSAGSIVSAGELLAKLELKDPSKVKKILPFEGHWQGPGLEEAEDLEPREELLALLDGYSIDAKGPLVVQKMFASFANNEVAAETVRGVLEKYLSNERPFAASIEKKQPYDQLLLELINEGKDDLQKVLFMLVAHNKMAERNGVIMAILREMVAAEGSGMSCMYVPEMREDDMDSAVHQKILEISQLPSTAGVAGDYGNVRYLAQQLLDVLPSESHAQRLRGLREQLVQLDEKAWCIHLKPPRSFGGNLEVELLVEALHDEDLKVQKRAMHSYLYWLAKPGRLAKLEVQEKSALWTQFFPVDTEVHNRHGLMLVLPDLEHMEGALDQRLPELEALGGGAVPLNFLHVVVGRDAFPAVTDRTLFYNTDAELKKVLQQSQEVFAKKAELLKLAGVGEICLVLPQPPRHPRFARFMLDEMEEWSEQEIGRDMWPSFQGMLELGSLKRIYQLQRIHKEVRPTSHIYLATQPSLGGKAPAPELLMRALYLSKINPESLSSNLSDSLDMALDEIEHALLDPQVSKFGPTITSRIFLHLVAELDMPKAQIQQLFMDTISSHVGHRGSDIIKLYVDQIEVNLGFCQEWKVHVRDNSCLEILRFSFSSLHGGFFKPKLLREIPDPVTGFPLRWEDHSDGVVDQSSSQSYQAKRVAARRAGSSYAYDLPGMLQLALRMKWISAPEESRAKGSQDWSKMELIETERLEGSNDVGMLAWRLTMQTPEYPEGRDVILISNDVTFQAGSFGVREDRFFQKASEFARDRGLPRIYVSCNSGARVGLVEELKPLFKVKWLDPSDCNKGFEYLYMLKHDYEKLPAGSVEAHKVEEAGEERYVLDAIIGEGMKSTEGGIGVENLQGSGLIAGETSKAYQDRVVAQQV</sequence>
<comment type="catalytic activity">
    <reaction evidence="12">
        <text>hydrogencarbonate + acetyl-CoA + ATP = malonyl-CoA + ADP + phosphate + H(+)</text>
        <dbReference type="Rhea" id="RHEA:11308"/>
        <dbReference type="ChEBI" id="CHEBI:15378"/>
        <dbReference type="ChEBI" id="CHEBI:17544"/>
        <dbReference type="ChEBI" id="CHEBI:30616"/>
        <dbReference type="ChEBI" id="CHEBI:43474"/>
        <dbReference type="ChEBI" id="CHEBI:57288"/>
        <dbReference type="ChEBI" id="CHEBI:57384"/>
        <dbReference type="ChEBI" id="CHEBI:456216"/>
        <dbReference type="EC" id="6.4.1.2"/>
    </reaction>
</comment>
<evidence type="ECO:0000259" key="19">
    <source>
        <dbReference type="PROSITE" id="PS50989"/>
    </source>
</evidence>
<evidence type="ECO:0000256" key="11">
    <source>
        <dbReference type="ARBA" id="ARBA00023268"/>
    </source>
</evidence>
<dbReference type="PROSITE" id="PS50975">
    <property type="entry name" value="ATP_GRASP"/>
    <property type="match status" value="1"/>
</dbReference>
<evidence type="ECO:0000259" key="18">
    <source>
        <dbReference type="PROSITE" id="PS50980"/>
    </source>
</evidence>
<comment type="cofactor">
    <cofactor evidence="1">
        <name>biotin</name>
        <dbReference type="ChEBI" id="CHEBI:57586"/>
    </cofactor>
</comment>
<evidence type="ECO:0000256" key="8">
    <source>
        <dbReference type="ARBA" id="ARBA00023098"/>
    </source>
</evidence>
<dbReference type="Pfam" id="PF01039">
    <property type="entry name" value="Carboxyl_trans"/>
    <property type="match status" value="2"/>
</dbReference>
<dbReference type="InterPro" id="IPR011764">
    <property type="entry name" value="Biotin_carboxylation_dom"/>
</dbReference>
<dbReference type="PANTHER" id="PTHR45728">
    <property type="entry name" value="ACETYL-COA CARBOXYLASE, ISOFORM A"/>
    <property type="match status" value="1"/>
</dbReference>
<proteinExistence type="predicted"/>
<dbReference type="Gene3D" id="3.90.226.10">
    <property type="entry name" value="2-enoyl-CoA Hydratase, Chain A, domain 1"/>
    <property type="match status" value="3"/>
</dbReference>
<keyword evidence="4" id="KW-0436">Ligase</keyword>
<dbReference type="InterPro" id="IPR034733">
    <property type="entry name" value="AcCoA_carboxyl_beta"/>
</dbReference>
<dbReference type="PROSITE" id="PS00188">
    <property type="entry name" value="BIOTIN"/>
    <property type="match status" value="1"/>
</dbReference>
<dbReference type="Gene3D" id="3.40.50.20">
    <property type="match status" value="1"/>
</dbReference>
<dbReference type="InterPro" id="IPR011763">
    <property type="entry name" value="COA_CT_C"/>
</dbReference>
<dbReference type="InterPro" id="IPR049074">
    <property type="entry name" value="ACCA_BT"/>
</dbReference>
<dbReference type="InterPro" id="IPR013815">
    <property type="entry name" value="ATP_grasp_subdomain_1"/>
</dbReference>
<evidence type="ECO:0000256" key="6">
    <source>
        <dbReference type="ARBA" id="ARBA00022832"/>
    </source>
</evidence>
<evidence type="ECO:0000259" key="16">
    <source>
        <dbReference type="PROSITE" id="PS50975"/>
    </source>
</evidence>
<name>A0ABP0R8W4_9DINO</name>
<keyword evidence="21" id="KW-1185">Reference proteome</keyword>
<dbReference type="SMART" id="SM00878">
    <property type="entry name" value="Biotin_carb_C"/>
    <property type="match status" value="1"/>
</dbReference>
<dbReference type="InterPro" id="IPR005479">
    <property type="entry name" value="CPAse_ATP-bd"/>
</dbReference>
<dbReference type="Pfam" id="PF02786">
    <property type="entry name" value="CPSase_L_D2"/>
    <property type="match status" value="1"/>
</dbReference>
<dbReference type="SUPFAM" id="SSF51230">
    <property type="entry name" value="Single hybrid motif"/>
    <property type="match status" value="1"/>
</dbReference>
<dbReference type="InterPro" id="IPR049076">
    <property type="entry name" value="ACCA"/>
</dbReference>